<evidence type="ECO:0000313" key="6">
    <source>
        <dbReference type="Proteomes" id="UP000292886"/>
    </source>
</evidence>
<keyword evidence="3" id="KW-0472">Membrane</keyword>
<dbReference type="Pfam" id="PF06458">
    <property type="entry name" value="MucBP"/>
    <property type="match status" value="2"/>
</dbReference>
<feature type="region of interest" description="Disordered" evidence="2">
    <location>
        <begin position="73"/>
        <end position="117"/>
    </location>
</feature>
<feature type="transmembrane region" description="Helical" evidence="3">
    <location>
        <begin position="31"/>
        <end position="52"/>
    </location>
</feature>
<evidence type="ECO:0000259" key="4">
    <source>
        <dbReference type="Pfam" id="PF06458"/>
    </source>
</evidence>
<dbReference type="InterPro" id="IPR032675">
    <property type="entry name" value="LRR_dom_sf"/>
</dbReference>
<dbReference type="Gene3D" id="3.80.10.10">
    <property type="entry name" value="Ribonuclease Inhibitor"/>
    <property type="match status" value="1"/>
</dbReference>
<feature type="compositionally biased region" description="Polar residues" evidence="2">
    <location>
        <begin position="478"/>
        <end position="490"/>
    </location>
</feature>
<dbReference type="AlphaFoldDB" id="A0A4P6YUG3"/>
<keyword evidence="6" id="KW-1185">Reference proteome</keyword>
<organism evidence="5 6">
    <name type="scientific">Periweissella cryptocerci</name>
    <dbReference type="NCBI Taxonomy" id="2506420"/>
    <lineage>
        <taxon>Bacteria</taxon>
        <taxon>Bacillati</taxon>
        <taxon>Bacillota</taxon>
        <taxon>Bacilli</taxon>
        <taxon>Lactobacillales</taxon>
        <taxon>Lactobacillaceae</taxon>
        <taxon>Periweissella</taxon>
    </lineage>
</organism>
<dbReference type="Gene3D" id="3.10.20.320">
    <property type="entry name" value="Putative peptidoglycan bound protein (lpxtg motif)"/>
    <property type="match status" value="2"/>
</dbReference>
<sequence>MKKNKENNMRIYRQVYRDSTNKMFAKLGKRWIYTSLAMITMLGGVGVTPIVLADSLATKQVDAPVNVNDVNSSNQSAAEKMDNPVLPSVNFSTSKKPVTKAPEKKNTTTNKNMSKKAKAAQARNGAWTFTRADFNIEGTTIVTLSNEFLEYYNSGEWDGNLSFPADMDDITTIANTAFPDLWRMNSVDFDNLVNLTTLDENSFYTCQELTSIRFANNPKLKTIGGGSFFGCLSLTQITLGDFDGPIEIGEDAFKWVSYFSPDGTEENFHPYGNGIVTPLTTGSALTAAQQFVDYINTENGYPDADAGTLVWRISGTVTPRYVDQQGKEITQDSNGKPVVASTTNEGFRGDAYTLPAAPTIAGYGDPKVVSGSATGMMTGGPQVVTYEYRTAAQPITIYRVDTDDNELEAPEVISGYVDDKLDLTPKNFDNYKFKGLYNATNSMTRAVPKLNWQSTDANTSVKYGDVSGQSYKFVYEKNSSNTETPNTPSPVTGDKPSGTSTQKPAEPDKLPGTGGKKTPTKPAKTTVMNSGNTTNSTTTLPKAGRSREFLAPILGIVILSGVLAVNIWKKKYKL</sequence>
<evidence type="ECO:0000313" key="5">
    <source>
        <dbReference type="EMBL" id="QBO36424.1"/>
    </source>
</evidence>
<feature type="domain" description="MucBP" evidence="4">
    <location>
        <begin position="394"/>
        <end position="437"/>
    </location>
</feature>
<evidence type="ECO:0000256" key="2">
    <source>
        <dbReference type="SAM" id="MobiDB-lite"/>
    </source>
</evidence>
<keyword evidence="3" id="KW-1133">Transmembrane helix</keyword>
<dbReference type="OrthoDB" id="2456723at2"/>
<proteinExistence type="predicted"/>
<accession>A0A4P6YUG3</accession>
<reference evidence="6" key="1">
    <citation type="submission" date="2019-03" db="EMBL/GenBank/DDBJ databases">
        <title>Weissella sp. 26KH-42 Genome sequencing.</title>
        <authorList>
            <person name="Heo J."/>
            <person name="Kim S.-J."/>
            <person name="Kim J.-S."/>
            <person name="Hong S.-B."/>
            <person name="Kwon S.-W."/>
        </authorList>
    </citation>
    <scope>NUCLEOTIDE SEQUENCE [LARGE SCALE GENOMIC DNA]</scope>
    <source>
        <strain evidence="6">26KH-42</strain>
    </source>
</reference>
<evidence type="ECO:0000256" key="1">
    <source>
        <dbReference type="ARBA" id="ARBA00022737"/>
    </source>
</evidence>
<dbReference type="KEGG" id="wei:EQG49_08065"/>
<gene>
    <name evidence="5" type="ORF">EQG49_08065</name>
</gene>
<dbReference type="Pfam" id="PF13306">
    <property type="entry name" value="LRR_5"/>
    <property type="match status" value="1"/>
</dbReference>
<dbReference type="InterPro" id="IPR009459">
    <property type="entry name" value="MucBP_dom"/>
</dbReference>
<keyword evidence="3" id="KW-0812">Transmembrane</keyword>
<dbReference type="Proteomes" id="UP000292886">
    <property type="component" value="Chromosome"/>
</dbReference>
<dbReference type="RefSeq" id="WP_133363501.1">
    <property type="nucleotide sequence ID" value="NZ_CP037940.1"/>
</dbReference>
<feature type="domain" description="MucBP" evidence="4">
    <location>
        <begin position="316"/>
        <end position="389"/>
    </location>
</feature>
<dbReference type="InterPro" id="IPR026906">
    <property type="entry name" value="LRR_5"/>
</dbReference>
<name>A0A4P6YUG3_9LACO</name>
<dbReference type="EMBL" id="CP037940">
    <property type="protein sequence ID" value="QBO36424.1"/>
    <property type="molecule type" value="Genomic_DNA"/>
</dbReference>
<feature type="transmembrane region" description="Helical" evidence="3">
    <location>
        <begin position="549"/>
        <end position="568"/>
    </location>
</feature>
<feature type="region of interest" description="Disordered" evidence="2">
    <location>
        <begin position="478"/>
        <end position="540"/>
    </location>
</feature>
<dbReference type="SUPFAM" id="SSF52058">
    <property type="entry name" value="L domain-like"/>
    <property type="match status" value="1"/>
</dbReference>
<feature type="compositionally biased region" description="Low complexity" evidence="2">
    <location>
        <begin position="516"/>
        <end position="539"/>
    </location>
</feature>
<protein>
    <recommendedName>
        <fullName evidence="4">MucBP domain-containing protein</fullName>
    </recommendedName>
</protein>
<evidence type="ECO:0000256" key="3">
    <source>
        <dbReference type="SAM" id="Phobius"/>
    </source>
</evidence>
<keyword evidence="1" id="KW-0677">Repeat</keyword>